<evidence type="ECO:0000313" key="4">
    <source>
        <dbReference type="Proteomes" id="UP000612808"/>
    </source>
</evidence>
<evidence type="ECO:0000256" key="1">
    <source>
        <dbReference type="SAM" id="MobiDB-lite"/>
    </source>
</evidence>
<keyword evidence="2" id="KW-0812">Transmembrane</keyword>
<dbReference type="Proteomes" id="UP000612808">
    <property type="component" value="Unassembled WGS sequence"/>
</dbReference>
<evidence type="ECO:0008006" key="5">
    <source>
        <dbReference type="Google" id="ProtNLM"/>
    </source>
</evidence>
<feature type="transmembrane region" description="Helical" evidence="2">
    <location>
        <begin position="30"/>
        <end position="51"/>
    </location>
</feature>
<evidence type="ECO:0000313" key="3">
    <source>
        <dbReference type="EMBL" id="GID10431.1"/>
    </source>
</evidence>
<accession>A0A8J3N8T5</accession>
<feature type="compositionally biased region" description="Polar residues" evidence="1">
    <location>
        <begin position="1"/>
        <end position="11"/>
    </location>
</feature>
<dbReference type="AlphaFoldDB" id="A0A8J3N8T5"/>
<gene>
    <name evidence="3" type="ORF">Aru02nite_13200</name>
</gene>
<comment type="caution">
    <text evidence="3">The sequence shown here is derived from an EMBL/GenBank/DDBJ whole genome shotgun (WGS) entry which is preliminary data.</text>
</comment>
<sequence>MTSTRSGVTTPTFPPGRYGHRRERRAASRLARGVLLSGVVLAGLAVAFGYYQRFGPPEYQADVVGWDSAKGPSAAPMTLRVTRPDGKPTVCTVRSRAQDGAEVGRGEVRVPAGRTTVDVSYVLHTSRQAYTAEVVGCGPGH</sequence>
<keyword evidence="2" id="KW-1133">Transmembrane helix</keyword>
<protein>
    <recommendedName>
        <fullName evidence="5">DUF4307 domain-containing protein</fullName>
    </recommendedName>
</protein>
<keyword evidence="4" id="KW-1185">Reference proteome</keyword>
<reference evidence="3" key="1">
    <citation type="submission" date="2021-01" db="EMBL/GenBank/DDBJ databases">
        <title>Whole genome shotgun sequence of Actinocatenispora rupis NBRC 107355.</title>
        <authorList>
            <person name="Komaki H."/>
            <person name="Tamura T."/>
        </authorList>
    </citation>
    <scope>NUCLEOTIDE SEQUENCE</scope>
    <source>
        <strain evidence="3">NBRC 107355</strain>
    </source>
</reference>
<keyword evidence="2" id="KW-0472">Membrane</keyword>
<name>A0A8J3N8T5_9ACTN</name>
<proteinExistence type="predicted"/>
<dbReference type="Pfam" id="PF14155">
    <property type="entry name" value="DUF4307"/>
    <property type="match status" value="1"/>
</dbReference>
<dbReference type="InterPro" id="IPR025443">
    <property type="entry name" value="DUF4307"/>
</dbReference>
<feature type="region of interest" description="Disordered" evidence="1">
    <location>
        <begin position="1"/>
        <end position="22"/>
    </location>
</feature>
<organism evidence="3 4">
    <name type="scientific">Actinocatenispora rupis</name>
    <dbReference type="NCBI Taxonomy" id="519421"/>
    <lineage>
        <taxon>Bacteria</taxon>
        <taxon>Bacillati</taxon>
        <taxon>Actinomycetota</taxon>
        <taxon>Actinomycetes</taxon>
        <taxon>Micromonosporales</taxon>
        <taxon>Micromonosporaceae</taxon>
        <taxon>Actinocatenispora</taxon>
    </lineage>
</organism>
<dbReference type="EMBL" id="BOMB01000007">
    <property type="protein sequence ID" value="GID10431.1"/>
    <property type="molecule type" value="Genomic_DNA"/>
</dbReference>
<evidence type="ECO:0000256" key="2">
    <source>
        <dbReference type="SAM" id="Phobius"/>
    </source>
</evidence>